<evidence type="ECO:0000256" key="1">
    <source>
        <dbReference type="ARBA" id="ARBA00005964"/>
    </source>
</evidence>
<dbReference type="PANTHER" id="PTHR43142">
    <property type="entry name" value="CARBOXYLIC ESTER HYDROLASE"/>
    <property type="match status" value="1"/>
</dbReference>
<evidence type="ECO:0000256" key="5">
    <source>
        <dbReference type="ARBA" id="ARBA00039155"/>
    </source>
</evidence>
<keyword evidence="2" id="KW-0719">Serine esterase</keyword>
<evidence type="ECO:0000256" key="3">
    <source>
        <dbReference type="ARBA" id="ARBA00022801"/>
    </source>
</evidence>
<comment type="caution">
    <text evidence="7">The sequence shown here is derived from an EMBL/GenBank/DDBJ whole genome shotgun (WGS) entry which is preliminary data.</text>
</comment>
<organism evidence="7 8">
    <name type="scientific">Polypedilum vanderplanki</name>
    <name type="common">Sleeping chironomid midge</name>
    <dbReference type="NCBI Taxonomy" id="319348"/>
    <lineage>
        <taxon>Eukaryota</taxon>
        <taxon>Metazoa</taxon>
        <taxon>Ecdysozoa</taxon>
        <taxon>Arthropoda</taxon>
        <taxon>Hexapoda</taxon>
        <taxon>Insecta</taxon>
        <taxon>Pterygota</taxon>
        <taxon>Neoptera</taxon>
        <taxon>Endopterygota</taxon>
        <taxon>Diptera</taxon>
        <taxon>Nematocera</taxon>
        <taxon>Chironomoidea</taxon>
        <taxon>Chironomidae</taxon>
        <taxon>Chironominae</taxon>
        <taxon>Polypedilum</taxon>
        <taxon>Polypedilum</taxon>
    </lineage>
</organism>
<dbReference type="AlphaFoldDB" id="A0A9J6C911"/>
<dbReference type="Gene3D" id="3.40.50.1820">
    <property type="entry name" value="alpha/beta hydrolase"/>
    <property type="match status" value="1"/>
</dbReference>
<dbReference type="Pfam" id="PF00135">
    <property type="entry name" value="COesterase"/>
    <property type="match status" value="1"/>
</dbReference>
<keyword evidence="3" id="KW-0378">Hydrolase</keyword>
<protein>
    <recommendedName>
        <fullName evidence="5">carboxylesterase</fullName>
        <ecNumber evidence="5">3.1.1.1</ecNumber>
    </recommendedName>
</protein>
<dbReference type="GO" id="GO:0106435">
    <property type="term" value="F:carboxylesterase activity"/>
    <property type="evidence" value="ECO:0007669"/>
    <property type="project" value="UniProtKB-EC"/>
</dbReference>
<comment type="similarity">
    <text evidence="1">Belongs to the type-B carboxylesterase/lipase family.</text>
</comment>
<gene>
    <name evidence="7" type="ORF">PVAND_007832</name>
</gene>
<evidence type="ECO:0000313" key="7">
    <source>
        <dbReference type="EMBL" id="KAG5678134.1"/>
    </source>
</evidence>
<evidence type="ECO:0000259" key="6">
    <source>
        <dbReference type="Pfam" id="PF00135"/>
    </source>
</evidence>
<feature type="domain" description="Carboxylesterase type B" evidence="6">
    <location>
        <begin position="4"/>
        <end position="531"/>
    </location>
</feature>
<dbReference type="OrthoDB" id="19653at2759"/>
<keyword evidence="4" id="KW-0325">Glycoprotein</keyword>
<dbReference type="EC" id="3.1.1.1" evidence="5"/>
<dbReference type="Proteomes" id="UP001107558">
    <property type="component" value="Chromosome 2"/>
</dbReference>
<dbReference type="InterPro" id="IPR029058">
    <property type="entry name" value="AB_hydrolase_fold"/>
</dbReference>
<evidence type="ECO:0000256" key="4">
    <source>
        <dbReference type="ARBA" id="ARBA00023180"/>
    </source>
</evidence>
<evidence type="ECO:0000256" key="2">
    <source>
        <dbReference type="ARBA" id="ARBA00022487"/>
    </source>
</evidence>
<dbReference type="SUPFAM" id="SSF53474">
    <property type="entry name" value="alpha/beta-Hydrolases"/>
    <property type="match status" value="1"/>
</dbReference>
<keyword evidence="8" id="KW-1185">Reference proteome</keyword>
<evidence type="ECO:0000313" key="8">
    <source>
        <dbReference type="Proteomes" id="UP001107558"/>
    </source>
</evidence>
<dbReference type="InterPro" id="IPR019819">
    <property type="entry name" value="Carboxylesterase_B_CS"/>
</dbReference>
<name>A0A9J6C911_POLVA</name>
<proteinExistence type="inferred from homology"/>
<dbReference type="InterPro" id="IPR002018">
    <property type="entry name" value="CarbesteraseB"/>
</dbReference>
<dbReference type="PROSITE" id="PS00941">
    <property type="entry name" value="CARBOXYLESTERASE_B_2"/>
    <property type="match status" value="1"/>
</dbReference>
<reference evidence="7" key="1">
    <citation type="submission" date="2021-03" db="EMBL/GenBank/DDBJ databases">
        <title>Chromosome level genome of the anhydrobiotic midge Polypedilum vanderplanki.</title>
        <authorList>
            <person name="Yoshida Y."/>
            <person name="Kikawada T."/>
            <person name="Gusev O."/>
        </authorList>
    </citation>
    <scope>NUCLEOTIDE SEQUENCE</scope>
    <source>
        <strain evidence="7">NIAS01</strain>
        <tissue evidence="7">Whole body or cell culture</tissue>
    </source>
</reference>
<sequence>MIKTNVKVQQGVVKGCIEKLPNGKNYFRFSGIPYAQSPIGDLRFKSPQKLLKFDKPEIDCTKEGSECFHRSAYITDFVGSEDCLYLNVYVPESEDSSEPKAVMVWLHGGGFSFGSGSIEWYSPEYLLMEDVIVITVNYRLHALGFLTLPSMGINGNAGLKDQQMALEWIYKNISNFNGDVKRICLFGESAGGASVHFQVLSSKSRKFISTAICQSGVAICDWAVLRDAEKQTKLLAKHLGCISENDKDIYDTFMNTSAKDLFNCITKTSFKDKLGRHLTFVFKPCIERESDDAFMSKSPIELMKTEDIKIPIIFGTNDADGMIQTAAMRKRFSHFNKNLIKLIPESINIKLNDPNILELGKQIKSFYFGERDISIDEIYNFIDYMTDIYFLIGQTVTNELHARYQHNSKQYLYEFRFDGELNLFKKVLMMEEYKGACHADEVFYLFGQRNFDLDFKENSPTAVIRSILCKLWTNFAKYNNPTPKNKNPLSFEWQPANNVDKNVTKIDFDYLIIDENFKMEKNVNKRRMDFWREVYKTWNSDFVKPKL</sequence>
<dbReference type="PANTHER" id="PTHR43142:SF1">
    <property type="entry name" value="CARBOXYLIC ESTER HYDROLASE"/>
    <property type="match status" value="1"/>
</dbReference>
<dbReference type="EMBL" id="JADBJN010000002">
    <property type="protein sequence ID" value="KAG5678134.1"/>
    <property type="molecule type" value="Genomic_DNA"/>
</dbReference>
<accession>A0A9J6C911</accession>